<name>I1CZH0_9PSEU</name>
<evidence type="ECO:0000313" key="6">
    <source>
        <dbReference type="Proteomes" id="UP000005087"/>
    </source>
</evidence>
<accession>I1CZH0</accession>
<protein>
    <submittedName>
        <fullName evidence="5">Site-specific recombinase, DNA invertase Pin</fullName>
    </submittedName>
</protein>
<dbReference type="Pfam" id="PF00239">
    <property type="entry name" value="Resolvase"/>
    <property type="match status" value="1"/>
</dbReference>
<keyword evidence="1" id="KW-0238">DNA-binding</keyword>
<dbReference type="GO" id="GO:0000150">
    <property type="term" value="F:DNA strand exchange activity"/>
    <property type="evidence" value="ECO:0007669"/>
    <property type="project" value="InterPro"/>
</dbReference>
<dbReference type="Gene3D" id="3.40.50.1390">
    <property type="entry name" value="Resolvase, N-terminal catalytic domain"/>
    <property type="match status" value="1"/>
</dbReference>
<dbReference type="Pfam" id="PF07508">
    <property type="entry name" value="Recombinase"/>
    <property type="match status" value="1"/>
</dbReference>
<dbReference type="CDD" id="cd00338">
    <property type="entry name" value="Ser_Recombinase"/>
    <property type="match status" value="1"/>
</dbReference>
<keyword evidence="6" id="KW-1185">Reference proteome</keyword>
<dbReference type="InterPro" id="IPR006119">
    <property type="entry name" value="Resolv_N"/>
</dbReference>
<organism evidence="5 6">
    <name type="scientific">Saccharomonospora glauca K62</name>
    <dbReference type="NCBI Taxonomy" id="928724"/>
    <lineage>
        <taxon>Bacteria</taxon>
        <taxon>Bacillati</taxon>
        <taxon>Actinomycetota</taxon>
        <taxon>Actinomycetes</taxon>
        <taxon>Pseudonocardiales</taxon>
        <taxon>Pseudonocardiaceae</taxon>
        <taxon>Saccharomonospora</taxon>
    </lineage>
</organism>
<feature type="domain" description="Resolvase/invertase-type recombinase catalytic" evidence="3">
    <location>
        <begin position="5"/>
        <end position="150"/>
    </location>
</feature>
<reference evidence="6" key="2">
    <citation type="submission" date="2012-01" db="EMBL/GenBank/DDBJ databases">
        <title>Noncontiguous Finished sequence of chromosome of Saccharomonospora glauca K62.</title>
        <authorList>
            <consortium name="US DOE Joint Genome Institute"/>
            <person name="Lucas S."/>
            <person name="Han J."/>
            <person name="Lapidus A."/>
            <person name="Cheng J.-F."/>
            <person name="Goodwin L."/>
            <person name="Pitluck S."/>
            <person name="Peters L."/>
            <person name="Mikhailova N."/>
            <person name="Held B."/>
            <person name="Detter J.C."/>
            <person name="Han C."/>
            <person name="Tapia R."/>
            <person name="Land M."/>
            <person name="Hauser L."/>
            <person name="Kyrpides N."/>
            <person name="Ivanova N."/>
            <person name="Pagani I."/>
            <person name="Brambilla E.-M."/>
            <person name="Klenk H.-P."/>
            <person name="Woyke T."/>
        </authorList>
    </citation>
    <scope>NUCLEOTIDE SEQUENCE [LARGE SCALE GENOMIC DNA]</scope>
    <source>
        <strain evidence="6">K62</strain>
    </source>
</reference>
<dbReference type="STRING" id="928724.SacglDRAFT_01163"/>
<evidence type="ECO:0000313" key="5">
    <source>
        <dbReference type="EMBL" id="EIE98094.1"/>
    </source>
</evidence>
<evidence type="ECO:0000256" key="2">
    <source>
        <dbReference type="ARBA" id="ARBA00023172"/>
    </source>
</evidence>
<dbReference type="InterPro" id="IPR038109">
    <property type="entry name" value="DNA_bind_recomb_sf"/>
</dbReference>
<dbReference type="HOGENOM" id="CLU_010686_15_0_11"/>
<dbReference type="SUPFAM" id="SSF53041">
    <property type="entry name" value="Resolvase-like"/>
    <property type="match status" value="1"/>
</dbReference>
<dbReference type="PANTHER" id="PTHR30461">
    <property type="entry name" value="DNA-INVERTASE FROM LAMBDOID PROPHAGE"/>
    <property type="match status" value="1"/>
</dbReference>
<dbReference type="PROSITE" id="PS51737">
    <property type="entry name" value="RECOMBINASE_DNA_BIND"/>
    <property type="match status" value="1"/>
</dbReference>
<gene>
    <name evidence="5" type="ORF">SacglDRAFT_01163</name>
</gene>
<keyword evidence="2" id="KW-0233">DNA recombination</keyword>
<reference evidence="5 6" key="1">
    <citation type="submission" date="2011-09" db="EMBL/GenBank/DDBJ databases">
        <authorList>
            <consortium name="US DOE Joint Genome Institute (JGI-PGF)"/>
            <person name="Lucas S."/>
            <person name="Han J."/>
            <person name="Lapidus A."/>
            <person name="Cheng J.-F."/>
            <person name="Goodwin L."/>
            <person name="Pitluck S."/>
            <person name="Peters L."/>
            <person name="Land M.L."/>
            <person name="Hauser L."/>
            <person name="Brambilla E."/>
            <person name="Klenk H.-P."/>
            <person name="Woyke T.J."/>
        </authorList>
    </citation>
    <scope>NUCLEOTIDE SEQUENCE [LARGE SCALE GENOMIC DNA]</scope>
    <source>
        <strain evidence="5 6">K62</strain>
    </source>
</reference>
<dbReference type="Proteomes" id="UP000005087">
    <property type="component" value="Chromosome"/>
</dbReference>
<dbReference type="eggNOG" id="COG1961">
    <property type="taxonomic scope" value="Bacteria"/>
</dbReference>
<feature type="domain" description="Recombinase" evidence="4">
    <location>
        <begin position="158"/>
        <end position="277"/>
    </location>
</feature>
<dbReference type="PANTHER" id="PTHR30461:SF2">
    <property type="entry name" value="SERINE RECOMBINASE PINE-RELATED"/>
    <property type="match status" value="1"/>
</dbReference>
<evidence type="ECO:0000259" key="3">
    <source>
        <dbReference type="PROSITE" id="PS51736"/>
    </source>
</evidence>
<dbReference type="InterPro" id="IPR011109">
    <property type="entry name" value="DNA_bind_recombinase_dom"/>
</dbReference>
<evidence type="ECO:0000259" key="4">
    <source>
        <dbReference type="PROSITE" id="PS51737"/>
    </source>
</evidence>
<dbReference type="GO" id="GO:0003677">
    <property type="term" value="F:DNA binding"/>
    <property type="evidence" value="ECO:0007669"/>
    <property type="project" value="UniProtKB-KW"/>
</dbReference>
<dbReference type="AlphaFoldDB" id="I1CZH0"/>
<dbReference type="InterPro" id="IPR036162">
    <property type="entry name" value="Resolvase-like_N_sf"/>
</dbReference>
<evidence type="ECO:0000256" key="1">
    <source>
        <dbReference type="ARBA" id="ARBA00023125"/>
    </source>
</evidence>
<dbReference type="OrthoDB" id="4367319at2"/>
<sequence>MSQLRIVGRIRLSRDTDASTSVERQREAIEGWAKMHDGQIVGWATDVDVSGAVSPLEAPELSQWLQQPESWDVLVAAALDRLGRTLFGLNDLFAWANENKKVIATIRESINLDTWSGRMVASVLAGVAEGELEAIKARTKASRAKLVELGRWHGGALPYGYRSVKAPDGDGYRLEPDPEQAAIVREIFERVADNWAVNKIVRDLNDRGVKPPRKGSAQWNGLTIKRMVSGTSILGQQKHHGKLVLGPDGMPVQFGEPLVSDDLYRTANAVLASNKVPRKRSNPSGLLLNVVYCWECYVTREELSPLYLNVQHRPNRKRQEYRYWRCREVVTSSGKCTMRSLPADELEEMFREDFLGKIGHTEVTESVWVPGTDTADELEKVNRAISRVRKEADSGLYDDDEEGYLERLKRLTDRRRELESLPSTEGHWEDRPTGETYREAWDRMDTDERRHLIQKTRLRGFAKPNPLTLMTVMSPPRFREALPGWTHVQEQGVFRTHPDGTREQLPDDFFLKNLGR</sequence>
<dbReference type="InterPro" id="IPR025827">
    <property type="entry name" value="Zn_ribbon_recom_dom"/>
</dbReference>
<dbReference type="PROSITE" id="PS51736">
    <property type="entry name" value="RECOMBINASES_3"/>
    <property type="match status" value="1"/>
</dbReference>
<dbReference type="RefSeq" id="WP_005462508.1">
    <property type="nucleotide sequence ID" value="NZ_CM001484.1"/>
</dbReference>
<proteinExistence type="predicted"/>
<dbReference type="EMBL" id="CM001484">
    <property type="protein sequence ID" value="EIE98094.1"/>
    <property type="molecule type" value="Genomic_DNA"/>
</dbReference>
<dbReference type="Gene3D" id="3.90.1750.20">
    <property type="entry name" value="Putative Large Serine Recombinase, Chain B, Domain 2"/>
    <property type="match status" value="1"/>
</dbReference>
<dbReference type="SMART" id="SM00857">
    <property type="entry name" value="Resolvase"/>
    <property type="match status" value="1"/>
</dbReference>
<dbReference type="InterPro" id="IPR050639">
    <property type="entry name" value="SSR_resolvase"/>
</dbReference>
<dbReference type="Pfam" id="PF13408">
    <property type="entry name" value="Zn_ribbon_recom"/>
    <property type="match status" value="1"/>
</dbReference>